<keyword evidence="2" id="KW-1185">Reference proteome</keyword>
<protein>
    <submittedName>
        <fullName evidence="1">Uncharacterized protein</fullName>
    </submittedName>
</protein>
<gene>
    <name evidence="1" type="ORF">WMSIL1_LOCUS8914</name>
</gene>
<evidence type="ECO:0000313" key="2">
    <source>
        <dbReference type="Proteomes" id="UP000321570"/>
    </source>
</evidence>
<dbReference type="EMBL" id="CABIJS010000333">
    <property type="protein sequence ID" value="VUZ49289.1"/>
    <property type="molecule type" value="Genomic_DNA"/>
</dbReference>
<dbReference type="AlphaFoldDB" id="A0A564YQN5"/>
<evidence type="ECO:0000313" key="1">
    <source>
        <dbReference type="EMBL" id="VUZ49289.1"/>
    </source>
</evidence>
<proteinExistence type="predicted"/>
<accession>A0A564YQN5</accession>
<reference evidence="1 2" key="1">
    <citation type="submission" date="2019-07" db="EMBL/GenBank/DDBJ databases">
        <authorList>
            <person name="Jastrzebski P J."/>
            <person name="Paukszto L."/>
            <person name="Jastrzebski P J."/>
        </authorList>
    </citation>
    <scope>NUCLEOTIDE SEQUENCE [LARGE SCALE GENOMIC DNA]</scope>
    <source>
        <strain evidence="1 2">WMS-il1</strain>
    </source>
</reference>
<sequence length="824" mass="91674">LNALGVKVKLDESTFKNFVNYLFSKRDNLPSLVSLDNMVQVYRLAQDVLKDSPPATLREIFSSAILVPCTNNGNSHKKCKMVGSLCSADVDKNECSAYCQFCDCQTGGSGLKRSSPSGVYFHLVSVDRTCWKAAKLPTLESNPISEFDVEEELIRVPIPSVNLNHSMIPRLNVSESRVELHNIYSDNCKSFFCDVLKVPKTSSLTEVLSMRPIPPKFEIDFQWRSSQEAFGRTLGAWYALIHQCLEIDGDNTHKIYQLRKFPLLYDMNGKWRTPCQMNVNMASQISEDELIFCWSAADLAGMIPRNCVLGHSLDNLSANFNEGPSGSIPDSHSLLLKVLALPVLEQSVSVNLDMTTTTMIPNPSRKLDASLKFFRLLTKVWLSSSSIKTSKATVSDFITASKIDSEAFLVPALTLRLGLSNSVIGWTVEGLPCRFCSGSLFVDSRLDSSLQIDSNEDCVSFLVGDRESVREKVLIELTRAVFPADRRNQLLLLNFSTGLLNLRSSLMTSGLSTQNVARHLRTFLTSHGIPCSNPNLNDLLDRLVSEATSPTTSNAEKAVAKIAGSGTVSVVTTHLESTPLTSKRPTFSEMSQEGGVGTYTRYQTPMFEAISTAQRTMLNISRVPSLRSNLLEHSTSLPNSSYVDVIGYEGEKFVYQSFLGRIHRGQEFDFPTGHSELGSGRLIKAEWLNCSSESKQPYDIEIYLEVKGSIGRLDSSFERAISAGVIKRAPGSDDLLHVGPIFVEVKSTSVASSLISDSFKERGDLFEISLAEISYAYTMDWRFHVMRYRFIRDEKRSEMLHIPNLALALSRNPQHFKIYIGMRG</sequence>
<feature type="non-terminal residue" evidence="1">
    <location>
        <position position="1"/>
    </location>
</feature>
<dbReference type="Proteomes" id="UP000321570">
    <property type="component" value="Unassembled WGS sequence"/>
</dbReference>
<name>A0A564YQN5_HYMDI</name>
<organism evidence="1 2">
    <name type="scientific">Hymenolepis diminuta</name>
    <name type="common">Rat tapeworm</name>
    <dbReference type="NCBI Taxonomy" id="6216"/>
    <lineage>
        <taxon>Eukaryota</taxon>
        <taxon>Metazoa</taxon>
        <taxon>Spiralia</taxon>
        <taxon>Lophotrochozoa</taxon>
        <taxon>Platyhelminthes</taxon>
        <taxon>Cestoda</taxon>
        <taxon>Eucestoda</taxon>
        <taxon>Cyclophyllidea</taxon>
        <taxon>Hymenolepididae</taxon>
        <taxon>Hymenolepis</taxon>
    </lineage>
</organism>